<dbReference type="Gene3D" id="3.90.1310.10">
    <property type="entry name" value="Penicillin-binding protein 2a (Domain 2)"/>
    <property type="match status" value="1"/>
</dbReference>
<dbReference type="GO" id="GO:0005886">
    <property type="term" value="C:plasma membrane"/>
    <property type="evidence" value="ECO:0007669"/>
    <property type="project" value="TreeGrafter"/>
</dbReference>
<dbReference type="SUPFAM" id="SSF56519">
    <property type="entry name" value="Penicillin binding protein dimerisation domain"/>
    <property type="match status" value="1"/>
</dbReference>
<dbReference type="Proteomes" id="UP000095649">
    <property type="component" value="Unassembled WGS sequence"/>
</dbReference>
<dbReference type="SUPFAM" id="SSF56601">
    <property type="entry name" value="beta-lactamase/transpeptidase-like"/>
    <property type="match status" value="1"/>
</dbReference>
<dbReference type="PANTHER" id="PTHR30627">
    <property type="entry name" value="PEPTIDOGLYCAN D,D-TRANSPEPTIDASE"/>
    <property type="match status" value="1"/>
</dbReference>
<accession>A0A173RQ09</accession>
<organism evidence="3 4">
    <name type="scientific">Faecalibacterium prausnitzii</name>
    <dbReference type="NCBI Taxonomy" id="853"/>
    <lineage>
        <taxon>Bacteria</taxon>
        <taxon>Bacillati</taxon>
        <taxon>Bacillota</taxon>
        <taxon>Clostridia</taxon>
        <taxon>Eubacteriales</taxon>
        <taxon>Oscillospiraceae</taxon>
        <taxon>Faecalibacterium</taxon>
    </lineage>
</organism>
<feature type="domain" description="Penicillin-binding protein transpeptidase" evidence="2">
    <location>
        <begin position="218"/>
        <end position="517"/>
    </location>
</feature>
<reference evidence="3 4" key="1">
    <citation type="submission" date="2015-09" db="EMBL/GenBank/DDBJ databases">
        <authorList>
            <consortium name="Pathogen Informatics"/>
        </authorList>
    </citation>
    <scope>NUCLEOTIDE SEQUENCE [LARGE SCALE GENOMIC DNA]</scope>
    <source>
        <strain evidence="3 4">2789STDY5834970</strain>
    </source>
</reference>
<dbReference type="InterPro" id="IPR036138">
    <property type="entry name" value="PBP_dimer_sf"/>
</dbReference>
<evidence type="ECO:0000259" key="2">
    <source>
        <dbReference type="Pfam" id="PF00905"/>
    </source>
</evidence>
<sequence length="531" mass="55271">MSGKRVLAVYAALLLGFAVVLCRLYLLALHPAYAARAAAQSTVTLQLPARRGNFYDAQGRLLTGLEERWQVVCFPGQGNYDRLYACTDAAGQALLYRSRSRAAPFLLEVNCDPTRLGLTGYLTARRYAAVPLCQHLLGYLDGTGHGAAGLEKALDGALSGTGEHSSLVCAVTAQGTLRTGEIPKLLQADSGALGVQLTISRPVQRAVEAVAGSTMTNGCILVLDTATAAVRASVSVPCYNPEHLADSLQAENSPFLNRALQCYAVGSVFKPVLAAAALEAGLQPVFECTGAVVVDGQIFRCAGGVPHGQVDLATALEKSCNGYFIRLGQQLGAESLLDAAKAFGFGQSLPLAEGLAAEAGQLPAPQELAQSGQLANFSFGQGSLLATPMQVAALFNTFAADGVYRAPYVLQATLDETTGRPVENLSHPRGRRAIPAQSAALLRAMLVQVVQQGTAQDAAGLSGGAGGKTGTAQTGQFTPEGAERCNLWFAGFWPAEKPRYTIVVLQDGAVHTAYSGAAIFAQVCAALEAAG</sequence>
<dbReference type="AlphaFoldDB" id="A0A173RQ09"/>
<dbReference type="OrthoDB" id="2985542at2"/>
<dbReference type="InterPro" id="IPR012338">
    <property type="entry name" value="Beta-lactam/transpept-like"/>
</dbReference>
<evidence type="ECO:0000313" key="3">
    <source>
        <dbReference type="EMBL" id="CUM79248.1"/>
    </source>
</evidence>
<dbReference type="GO" id="GO:0071972">
    <property type="term" value="F:peptidoglycan L,D-transpeptidase activity"/>
    <property type="evidence" value="ECO:0007669"/>
    <property type="project" value="TreeGrafter"/>
</dbReference>
<feature type="region of interest" description="Disordered" evidence="1">
    <location>
        <begin position="458"/>
        <end position="477"/>
    </location>
</feature>
<proteinExistence type="predicted"/>
<dbReference type="InterPro" id="IPR050515">
    <property type="entry name" value="Beta-lactam/transpept"/>
</dbReference>
<dbReference type="Pfam" id="PF00905">
    <property type="entry name" value="Transpeptidase"/>
    <property type="match status" value="1"/>
</dbReference>
<name>A0A173RQ09_9FIRM</name>
<evidence type="ECO:0000313" key="4">
    <source>
        <dbReference type="Proteomes" id="UP000095649"/>
    </source>
</evidence>
<dbReference type="GO" id="GO:0008658">
    <property type="term" value="F:penicillin binding"/>
    <property type="evidence" value="ECO:0007669"/>
    <property type="project" value="InterPro"/>
</dbReference>
<dbReference type="InterPro" id="IPR001460">
    <property type="entry name" value="PCN-bd_Tpept"/>
</dbReference>
<dbReference type="Gene3D" id="3.40.710.10">
    <property type="entry name" value="DD-peptidase/beta-lactamase superfamily"/>
    <property type="match status" value="1"/>
</dbReference>
<evidence type="ECO:0000256" key="1">
    <source>
        <dbReference type="SAM" id="MobiDB-lite"/>
    </source>
</evidence>
<protein>
    <submittedName>
        <fullName evidence="3">Penicillin-binding protein 2</fullName>
    </submittedName>
</protein>
<gene>
    <name evidence="3" type="primary">penA_2</name>
    <name evidence="3" type="ORF">ERS852582_00563</name>
</gene>
<dbReference type="GO" id="GO:0071555">
    <property type="term" value="P:cell wall organization"/>
    <property type="evidence" value="ECO:0007669"/>
    <property type="project" value="TreeGrafter"/>
</dbReference>
<dbReference type="RefSeq" id="WP_055185104.1">
    <property type="nucleotide sequence ID" value="NZ_CYXN01000002.1"/>
</dbReference>
<dbReference type="PANTHER" id="PTHR30627:SF24">
    <property type="entry name" value="PENICILLIN-BINDING PROTEIN 4B"/>
    <property type="match status" value="1"/>
</dbReference>
<dbReference type="EMBL" id="CYXN01000002">
    <property type="protein sequence ID" value="CUM79248.1"/>
    <property type="molecule type" value="Genomic_DNA"/>
</dbReference>